<gene>
    <name evidence="2" type="ORF">LNN31_07730</name>
</gene>
<feature type="domain" description="DUF7768" evidence="1">
    <location>
        <begin position="36"/>
        <end position="132"/>
    </location>
</feature>
<keyword evidence="3" id="KW-1185">Reference proteome</keyword>
<sequence>MTVSKYNCEGYPDPITCCSTSNLEKETKAIRAYRTMVYVCSPFSGDVAGNVENARKYSRFVVEQGCIPITPHLLFPQFLNDNDLMERELGLHFGNVLMSYCTEVWVFGEIISAGMDAEIKRARRKNLKLRYFCSDLKEVIDHA</sequence>
<dbReference type="Proteomes" id="UP001163550">
    <property type="component" value="Chromosome"/>
</dbReference>
<protein>
    <recommendedName>
        <fullName evidence="1">DUF7768 domain-containing protein</fullName>
    </recommendedName>
</protein>
<evidence type="ECO:0000313" key="2">
    <source>
        <dbReference type="EMBL" id="UYO64298.1"/>
    </source>
</evidence>
<dbReference type="Pfam" id="PF24963">
    <property type="entry name" value="DUF7768"/>
    <property type="match status" value="1"/>
</dbReference>
<dbReference type="EMBL" id="CP087994">
    <property type="protein sequence ID" value="UYO64298.1"/>
    <property type="molecule type" value="Genomic_DNA"/>
</dbReference>
<dbReference type="Gene3D" id="3.40.50.10400">
    <property type="entry name" value="Hypothetical protein PA1492"/>
    <property type="match status" value="1"/>
</dbReference>
<evidence type="ECO:0000313" key="3">
    <source>
        <dbReference type="Proteomes" id="UP001163550"/>
    </source>
</evidence>
<dbReference type="RefSeq" id="WP_228882003.1">
    <property type="nucleotide sequence ID" value="NZ_CABIIK010000043.1"/>
</dbReference>
<reference evidence="2" key="1">
    <citation type="submission" date="2021-11" db="EMBL/GenBank/DDBJ databases">
        <title>Isoprene-degrading acetogen.</title>
        <authorList>
            <person name="Yang Y."/>
            <person name="Jin H."/>
            <person name="Yan J."/>
        </authorList>
    </citation>
    <scope>NUCLEOTIDE SEQUENCE</scope>
    <source>
        <strain evidence="2">Berkeley</strain>
    </source>
</reference>
<proteinExistence type="predicted"/>
<evidence type="ECO:0000259" key="1">
    <source>
        <dbReference type="Pfam" id="PF24963"/>
    </source>
</evidence>
<name>A0ABY6HIC7_9FIRM</name>
<accession>A0ABY6HIC7</accession>
<dbReference type="InterPro" id="IPR056670">
    <property type="entry name" value="DUF7768"/>
</dbReference>
<organism evidence="2 3">
    <name type="scientific">Acetobacterium wieringae</name>
    <dbReference type="NCBI Taxonomy" id="52694"/>
    <lineage>
        <taxon>Bacteria</taxon>
        <taxon>Bacillati</taxon>
        <taxon>Bacillota</taxon>
        <taxon>Clostridia</taxon>
        <taxon>Eubacteriales</taxon>
        <taxon>Eubacteriaceae</taxon>
        <taxon>Acetobacterium</taxon>
    </lineage>
</organism>